<dbReference type="EMBL" id="BNCO01000096">
    <property type="protein sequence ID" value="GIL67301.1"/>
    <property type="molecule type" value="Genomic_DNA"/>
</dbReference>
<evidence type="ECO:0000256" key="4">
    <source>
        <dbReference type="ARBA" id="ARBA00022553"/>
    </source>
</evidence>
<dbReference type="GO" id="GO:0005634">
    <property type="term" value="C:nucleus"/>
    <property type="evidence" value="ECO:0007669"/>
    <property type="project" value="TreeGrafter"/>
</dbReference>
<keyword evidence="14" id="KW-1185">Reference proteome</keyword>
<sequence>MCMSLPHTIPAESSAPKAHPKAHIPLPYRTSATRRIPTRTQVRMCLRLTFAARRMLAHARLAPSLTPTPSPLLLILPVLHLHTFPPTPLWTQSIVLQILRGIRHAHMNSIMHRDLKPQNVLIGVAKNQVKITDFGLARCFLPNADRAYTERVVTLYYRAPELLLGAPIYTSAVDLWSVGCIMAEMVNFEPIFKSDTEIGLLFRIFEKLGTPNKEVWKELPGLAHFSDQFPSFPAKPMQELVPRLANDAPGLDLLSRLLTYDPSCRITARQALEHPWFQGVTL</sequence>
<dbReference type="GO" id="GO:0010468">
    <property type="term" value="P:regulation of gene expression"/>
    <property type="evidence" value="ECO:0007669"/>
    <property type="project" value="TreeGrafter"/>
</dbReference>
<keyword evidence="5" id="KW-0808">Transferase</keyword>
<dbReference type="PANTHER" id="PTHR24056:SF548">
    <property type="entry name" value="CYCLIN-DEPENDENT KINASE A-1"/>
    <property type="match status" value="1"/>
</dbReference>
<evidence type="ECO:0000256" key="2">
    <source>
        <dbReference type="ARBA" id="ARBA00012425"/>
    </source>
</evidence>
<evidence type="ECO:0000256" key="9">
    <source>
        <dbReference type="ARBA" id="ARBA00047811"/>
    </source>
</evidence>
<organism evidence="13 14">
    <name type="scientific">Volvox africanus</name>
    <dbReference type="NCBI Taxonomy" id="51714"/>
    <lineage>
        <taxon>Eukaryota</taxon>
        <taxon>Viridiplantae</taxon>
        <taxon>Chlorophyta</taxon>
        <taxon>core chlorophytes</taxon>
        <taxon>Chlorophyceae</taxon>
        <taxon>CS clade</taxon>
        <taxon>Chlamydomonadales</taxon>
        <taxon>Volvocaceae</taxon>
        <taxon>Volvox</taxon>
    </lineage>
</organism>
<dbReference type="SUPFAM" id="SSF56112">
    <property type="entry name" value="Protein kinase-like (PK-like)"/>
    <property type="match status" value="1"/>
</dbReference>
<evidence type="ECO:0000313" key="13">
    <source>
        <dbReference type="EMBL" id="GIL67301.1"/>
    </source>
</evidence>
<evidence type="ECO:0000256" key="10">
    <source>
        <dbReference type="ARBA" id="ARBA00048367"/>
    </source>
</evidence>
<evidence type="ECO:0000256" key="11">
    <source>
        <dbReference type="SAM" id="MobiDB-lite"/>
    </source>
</evidence>
<keyword evidence="4" id="KW-0597">Phosphoprotein</keyword>
<evidence type="ECO:0000256" key="1">
    <source>
        <dbReference type="ARBA" id="ARBA00006485"/>
    </source>
</evidence>
<proteinExistence type="inferred from homology"/>
<feature type="domain" description="Protein kinase" evidence="12">
    <location>
        <begin position="1"/>
        <end position="277"/>
    </location>
</feature>
<name>A0A8J4F9U7_9CHLO</name>
<dbReference type="GO" id="GO:0051445">
    <property type="term" value="P:regulation of meiotic cell cycle"/>
    <property type="evidence" value="ECO:0007669"/>
    <property type="project" value="TreeGrafter"/>
</dbReference>
<dbReference type="EC" id="2.7.11.22" evidence="2"/>
<dbReference type="GO" id="GO:0030332">
    <property type="term" value="F:cyclin binding"/>
    <property type="evidence" value="ECO:0007669"/>
    <property type="project" value="TreeGrafter"/>
</dbReference>
<dbReference type="GO" id="GO:0000307">
    <property type="term" value="C:cyclin-dependent protein kinase holoenzyme complex"/>
    <property type="evidence" value="ECO:0007669"/>
    <property type="project" value="TreeGrafter"/>
</dbReference>
<dbReference type="Pfam" id="PF00069">
    <property type="entry name" value="Pkinase"/>
    <property type="match status" value="1"/>
</dbReference>
<evidence type="ECO:0000256" key="3">
    <source>
        <dbReference type="ARBA" id="ARBA00022527"/>
    </source>
</evidence>
<dbReference type="SMART" id="SM00220">
    <property type="entry name" value="S_TKc"/>
    <property type="match status" value="1"/>
</dbReference>
<keyword evidence="7" id="KW-0418">Kinase</keyword>
<comment type="similarity">
    <text evidence="1">Belongs to the protein kinase superfamily. CMGC Ser/Thr protein kinase family. CDC2/CDKX subfamily.</text>
</comment>
<comment type="catalytic activity">
    <reaction evidence="9">
        <text>L-threonyl-[protein] + ATP = O-phospho-L-threonyl-[protein] + ADP + H(+)</text>
        <dbReference type="Rhea" id="RHEA:46608"/>
        <dbReference type="Rhea" id="RHEA-COMP:11060"/>
        <dbReference type="Rhea" id="RHEA-COMP:11605"/>
        <dbReference type="ChEBI" id="CHEBI:15378"/>
        <dbReference type="ChEBI" id="CHEBI:30013"/>
        <dbReference type="ChEBI" id="CHEBI:30616"/>
        <dbReference type="ChEBI" id="CHEBI:61977"/>
        <dbReference type="ChEBI" id="CHEBI:456216"/>
        <dbReference type="EC" id="2.7.11.22"/>
    </reaction>
</comment>
<evidence type="ECO:0000259" key="12">
    <source>
        <dbReference type="PROSITE" id="PS50011"/>
    </source>
</evidence>
<evidence type="ECO:0000256" key="6">
    <source>
        <dbReference type="ARBA" id="ARBA00022741"/>
    </source>
</evidence>
<dbReference type="PROSITE" id="PS00108">
    <property type="entry name" value="PROTEIN_KINASE_ST"/>
    <property type="match status" value="1"/>
</dbReference>
<dbReference type="GO" id="GO:0007165">
    <property type="term" value="P:signal transduction"/>
    <property type="evidence" value="ECO:0007669"/>
    <property type="project" value="TreeGrafter"/>
</dbReference>
<dbReference type="GO" id="GO:0000082">
    <property type="term" value="P:G1/S transition of mitotic cell cycle"/>
    <property type="evidence" value="ECO:0007669"/>
    <property type="project" value="TreeGrafter"/>
</dbReference>
<evidence type="ECO:0000313" key="14">
    <source>
        <dbReference type="Proteomes" id="UP000747399"/>
    </source>
</evidence>
<comment type="catalytic activity">
    <reaction evidence="10">
        <text>L-seryl-[protein] + ATP = O-phospho-L-seryl-[protein] + ADP + H(+)</text>
        <dbReference type="Rhea" id="RHEA:17989"/>
        <dbReference type="Rhea" id="RHEA-COMP:9863"/>
        <dbReference type="Rhea" id="RHEA-COMP:11604"/>
        <dbReference type="ChEBI" id="CHEBI:15378"/>
        <dbReference type="ChEBI" id="CHEBI:29999"/>
        <dbReference type="ChEBI" id="CHEBI:30616"/>
        <dbReference type="ChEBI" id="CHEBI:83421"/>
        <dbReference type="ChEBI" id="CHEBI:456216"/>
        <dbReference type="EC" id="2.7.11.22"/>
    </reaction>
</comment>
<dbReference type="InterPro" id="IPR000719">
    <property type="entry name" value="Prot_kinase_dom"/>
</dbReference>
<keyword evidence="3" id="KW-0723">Serine/threonine-protein kinase</keyword>
<gene>
    <name evidence="13" type="ORF">Vafri_20688</name>
</gene>
<accession>A0A8J4F9U7</accession>
<dbReference type="AlphaFoldDB" id="A0A8J4F9U7"/>
<dbReference type="Proteomes" id="UP000747399">
    <property type="component" value="Unassembled WGS sequence"/>
</dbReference>
<dbReference type="GO" id="GO:0005737">
    <property type="term" value="C:cytoplasm"/>
    <property type="evidence" value="ECO:0007669"/>
    <property type="project" value="TreeGrafter"/>
</dbReference>
<protein>
    <recommendedName>
        <fullName evidence="2">cyclin-dependent kinase</fullName>
        <ecNumber evidence="2">2.7.11.22</ecNumber>
    </recommendedName>
</protein>
<dbReference type="FunFam" id="1.10.510.10:FF:000624">
    <property type="entry name" value="Mitogen-activated protein kinase"/>
    <property type="match status" value="1"/>
</dbReference>
<dbReference type="GO" id="GO:0004693">
    <property type="term" value="F:cyclin-dependent protein serine/threonine kinase activity"/>
    <property type="evidence" value="ECO:0007669"/>
    <property type="project" value="UniProtKB-EC"/>
</dbReference>
<keyword evidence="8" id="KW-0067">ATP-binding</keyword>
<dbReference type="GO" id="GO:0005524">
    <property type="term" value="F:ATP binding"/>
    <property type="evidence" value="ECO:0007669"/>
    <property type="project" value="UniProtKB-KW"/>
</dbReference>
<dbReference type="InterPro" id="IPR050108">
    <property type="entry name" value="CDK"/>
</dbReference>
<dbReference type="PANTHER" id="PTHR24056">
    <property type="entry name" value="CELL DIVISION PROTEIN KINASE"/>
    <property type="match status" value="1"/>
</dbReference>
<evidence type="ECO:0000256" key="8">
    <source>
        <dbReference type="ARBA" id="ARBA00022840"/>
    </source>
</evidence>
<feature type="region of interest" description="Disordered" evidence="11">
    <location>
        <begin position="1"/>
        <end position="23"/>
    </location>
</feature>
<dbReference type="InterPro" id="IPR008271">
    <property type="entry name" value="Ser/Thr_kinase_AS"/>
</dbReference>
<reference evidence="13" key="1">
    <citation type="journal article" date="2021" name="Proc. Natl. Acad. Sci. U.S.A.">
        <title>Three genomes in the algal genus Volvox reveal the fate of a haploid sex-determining region after a transition to homothallism.</title>
        <authorList>
            <person name="Yamamoto K."/>
            <person name="Hamaji T."/>
            <person name="Kawai-Toyooka H."/>
            <person name="Matsuzaki R."/>
            <person name="Takahashi F."/>
            <person name="Nishimura Y."/>
            <person name="Kawachi M."/>
            <person name="Noguchi H."/>
            <person name="Minakuchi Y."/>
            <person name="Umen J.G."/>
            <person name="Toyoda A."/>
            <person name="Nozaki H."/>
        </authorList>
    </citation>
    <scope>NUCLEOTIDE SEQUENCE</scope>
    <source>
        <strain evidence="13">NIES-3780</strain>
    </source>
</reference>
<dbReference type="PROSITE" id="PS50011">
    <property type="entry name" value="PROTEIN_KINASE_DOM"/>
    <property type="match status" value="1"/>
</dbReference>
<dbReference type="Gene3D" id="1.10.510.10">
    <property type="entry name" value="Transferase(Phosphotransferase) domain 1"/>
    <property type="match status" value="1"/>
</dbReference>
<evidence type="ECO:0000256" key="5">
    <source>
        <dbReference type="ARBA" id="ARBA00022679"/>
    </source>
</evidence>
<dbReference type="GO" id="GO:0010389">
    <property type="term" value="P:regulation of G2/M transition of mitotic cell cycle"/>
    <property type="evidence" value="ECO:0007669"/>
    <property type="project" value="TreeGrafter"/>
</dbReference>
<dbReference type="InterPro" id="IPR011009">
    <property type="entry name" value="Kinase-like_dom_sf"/>
</dbReference>
<comment type="caution">
    <text evidence="13">The sequence shown here is derived from an EMBL/GenBank/DDBJ whole genome shotgun (WGS) entry which is preliminary data.</text>
</comment>
<evidence type="ECO:0000256" key="7">
    <source>
        <dbReference type="ARBA" id="ARBA00022777"/>
    </source>
</evidence>
<keyword evidence="6" id="KW-0547">Nucleotide-binding</keyword>